<dbReference type="GO" id="GO:0003735">
    <property type="term" value="F:structural constituent of ribosome"/>
    <property type="evidence" value="ECO:0007669"/>
    <property type="project" value="InterPro"/>
</dbReference>
<comment type="caution">
    <text evidence="6">The sequence shown here is derived from an EMBL/GenBank/DDBJ whole genome shotgun (WGS) entry which is preliminary data.</text>
</comment>
<dbReference type="Pfam" id="PF00886">
    <property type="entry name" value="Ribosomal_S16"/>
    <property type="match status" value="1"/>
</dbReference>
<dbReference type="Gene3D" id="3.30.1320.10">
    <property type="match status" value="1"/>
</dbReference>
<reference evidence="6 7" key="1">
    <citation type="submission" date="2016-04" db="EMBL/GenBank/DDBJ databases">
        <title>The genome of Intoshia linei affirms orthonectids as highly simplified spiralians.</title>
        <authorList>
            <person name="Mikhailov K.V."/>
            <person name="Slusarev G.S."/>
            <person name="Nikitin M.A."/>
            <person name="Logacheva M.D."/>
            <person name="Penin A."/>
            <person name="Aleoshin V."/>
            <person name="Panchin Y.V."/>
        </authorList>
    </citation>
    <scope>NUCLEOTIDE SEQUENCE [LARGE SCALE GENOMIC DNA]</scope>
    <source>
        <strain evidence="6">Intl2013</strain>
        <tissue evidence="6">Whole animal</tissue>
    </source>
</reference>
<dbReference type="InterPro" id="IPR023803">
    <property type="entry name" value="Ribosomal_bS16_dom_sf"/>
</dbReference>
<evidence type="ECO:0000256" key="3">
    <source>
        <dbReference type="ARBA" id="ARBA00023274"/>
    </source>
</evidence>
<comment type="similarity">
    <text evidence="1">Belongs to the bacterial ribosomal protein bS16 family.</text>
</comment>
<dbReference type="NCBIfam" id="TIGR00002">
    <property type="entry name" value="S16"/>
    <property type="match status" value="1"/>
</dbReference>
<keyword evidence="2" id="KW-0689">Ribosomal protein</keyword>
<accession>A0A177B634</accession>
<dbReference type="EMBL" id="LWCA01000240">
    <property type="protein sequence ID" value="OAF69716.1"/>
    <property type="molecule type" value="Genomic_DNA"/>
</dbReference>
<dbReference type="PANTHER" id="PTHR12919">
    <property type="entry name" value="30S RIBOSOMAL PROTEIN S16"/>
    <property type="match status" value="1"/>
</dbReference>
<evidence type="ECO:0000256" key="5">
    <source>
        <dbReference type="ARBA" id="ARBA00035438"/>
    </source>
</evidence>
<evidence type="ECO:0000313" key="6">
    <source>
        <dbReference type="EMBL" id="OAF69716.1"/>
    </source>
</evidence>
<dbReference type="GO" id="GO:0032543">
    <property type="term" value="P:mitochondrial translation"/>
    <property type="evidence" value="ECO:0007669"/>
    <property type="project" value="TreeGrafter"/>
</dbReference>
<dbReference type="GO" id="GO:0005763">
    <property type="term" value="C:mitochondrial small ribosomal subunit"/>
    <property type="evidence" value="ECO:0007669"/>
    <property type="project" value="TreeGrafter"/>
</dbReference>
<dbReference type="PANTHER" id="PTHR12919:SF20">
    <property type="entry name" value="SMALL RIBOSOMAL SUBUNIT PROTEIN BS16M"/>
    <property type="match status" value="1"/>
</dbReference>
<keyword evidence="3" id="KW-0687">Ribonucleoprotein</keyword>
<dbReference type="Proteomes" id="UP000078046">
    <property type="component" value="Unassembled WGS sequence"/>
</dbReference>
<evidence type="ECO:0000256" key="1">
    <source>
        <dbReference type="ARBA" id="ARBA00006668"/>
    </source>
</evidence>
<evidence type="ECO:0000256" key="4">
    <source>
        <dbReference type="ARBA" id="ARBA00035263"/>
    </source>
</evidence>
<evidence type="ECO:0000256" key="2">
    <source>
        <dbReference type="ARBA" id="ARBA00022980"/>
    </source>
</evidence>
<sequence>MVYKVDAPIIRFIRRGCTNRPFYQLAIQNHKSSVKDHPIENIGWYDPMPNKRGEIMCGINFDRLKYWISKDVPITKQVLKILGIFASRFFKFLSLGTHLLCQKKLYN</sequence>
<dbReference type="InterPro" id="IPR000307">
    <property type="entry name" value="Ribosomal_bS16"/>
</dbReference>
<dbReference type="SUPFAM" id="SSF54565">
    <property type="entry name" value="Ribosomal protein S16"/>
    <property type="match status" value="1"/>
</dbReference>
<evidence type="ECO:0000313" key="7">
    <source>
        <dbReference type="Proteomes" id="UP000078046"/>
    </source>
</evidence>
<protein>
    <recommendedName>
        <fullName evidence="4">Small ribosomal subunit protein bS16m</fullName>
    </recommendedName>
    <alternativeName>
        <fullName evidence="5">28S ribosomal protein S16, mitochondrial</fullName>
    </alternativeName>
</protein>
<proteinExistence type="inferred from homology"/>
<dbReference type="AlphaFoldDB" id="A0A177B634"/>
<organism evidence="6 7">
    <name type="scientific">Intoshia linei</name>
    <dbReference type="NCBI Taxonomy" id="1819745"/>
    <lineage>
        <taxon>Eukaryota</taxon>
        <taxon>Metazoa</taxon>
        <taxon>Spiralia</taxon>
        <taxon>Lophotrochozoa</taxon>
        <taxon>Mesozoa</taxon>
        <taxon>Orthonectida</taxon>
        <taxon>Rhopaluridae</taxon>
        <taxon>Intoshia</taxon>
    </lineage>
</organism>
<dbReference type="OrthoDB" id="407221at2759"/>
<gene>
    <name evidence="6" type="ORF">A3Q56_02571</name>
</gene>
<name>A0A177B634_9BILA</name>
<keyword evidence="7" id="KW-1185">Reference proteome</keyword>